<dbReference type="InterPro" id="IPR003501">
    <property type="entry name" value="PTS_EIIB_2/3"/>
</dbReference>
<dbReference type="GO" id="GO:0016301">
    <property type="term" value="F:kinase activity"/>
    <property type="evidence" value="ECO:0007669"/>
    <property type="project" value="UniProtKB-KW"/>
</dbReference>
<dbReference type="InterPro" id="IPR050893">
    <property type="entry name" value="Sugar_PTS"/>
</dbReference>
<keyword evidence="11" id="KW-0997">Cell inner membrane</keyword>
<dbReference type="PANTHER" id="PTHR30181:SF2">
    <property type="entry name" value="PTS SYSTEM MANNITOL-SPECIFIC EIICBA COMPONENT"/>
    <property type="match status" value="1"/>
</dbReference>
<feature type="transmembrane region" description="Helical" evidence="25">
    <location>
        <begin position="49"/>
        <end position="70"/>
    </location>
</feature>
<dbReference type="CDD" id="cd00211">
    <property type="entry name" value="PTS_IIA_fru"/>
    <property type="match status" value="1"/>
</dbReference>
<keyword evidence="17" id="KW-0418">Kinase</keyword>
<evidence type="ECO:0000256" key="13">
    <source>
        <dbReference type="ARBA" id="ARBA00022597"/>
    </source>
</evidence>
<dbReference type="InterPro" id="IPR016152">
    <property type="entry name" value="PTrfase/Anion_transptr"/>
</dbReference>
<sequence length="635" mass="67078">MEQSTVKVKIQKFGNFLSSMVLPNIGAFIAWGLITALFIPTGFIPNKHLAGLVGPMVTYLLPLLIGYTGGKLVHDQRGAVVGAIATMGVIVGAPDTPMFLGAMIMGPLGAVVIKFFDKWIEGKIRSGFEMLVNNFSAGIIGGGLAILAFLGVGPAVDGFTNILVKGVDWLVGAGLLPLTSILIEPAKILFLNNAINHGVLSPIGLEQVQHAGKSVLFLLEANPGPGLGVLLAFMFFGKGTAKQSAPGAAIIHFLGGIHEIYFPYVLMKPMLFISVILGGMSGVFTLVMLGGGLVSPASPGSIIAIAAVTPPEGMVYVANFAAVIVAATVSFIVSMIVLKSSKNDEGSIEDAAQKMQEMKGKKSSVAGQFNKGTMPDEVNKIVFACDAGMGSSAMGASLLRKKVKEAGLNITVTNTSISNLPSDAQIVITQEKLTPRAKNKLPDAYHISVDNFLSSPEYDKLIGSLQNDITEEQDELVETAETEAVGTEPNADQDDDLLLEENIFIGKQFATKEDAIRFAGEALVKAGYVEDSYVDAMLEREGITTTYMGNNVSIPHGTEEAKKAVIKSGFTVVQVPNGVDFDGEQAKLIFGIAGKDGTHLEILSSIAVICSEQDNVDKMVQAKTAKELKDIINSN</sequence>
<evidence type="ECO:0000256" key="23">
    <source>
        <dbReference type="ARBA" id="ARBA00030962"/>
    </source>
</evidence>
<evidence type="ECO:0000256" key="15">
    <source>
        <dbReference type="ARBA" id="ARBA00022683"/>
    </source>
</evidence>
<dbReference type="PROSITE" id="PS51099">
    <property type="entry name" value="PTS_EIIB_TYPE_2"/>
    <property type="match status" value="1"/>
</dbReference>
<dbReference type="InterPro" id="IPR013014">
    <property type="entry name" value="PTS_EIIC_2"/>
</dbReference>
<keyword evidence="12" id="KW-0597">Phosphoprotein</keyword>
<dbReference type="Pfam" id="PF02302">
    <property type="entry name" value="PTS_IIB"/>
    <property type="match status" value="1"/>
</dbReference>
<feature type="transmembrane region" description="Helical" evidence="25">
    <location>
        <begin position="137"/>
        <end position="156"/>
    </location>
</feature>
<dbReference type="SUPFAM" id="SSF55804">
    <property type="entry name" value="Phoshotransferase/anion transport protein"/>
    <property type="match status" value="1"/>
</dbReference>
<keyword evidence="14" id="KW-0808">Transferase</keyword>
<dbReference type="RefSeq" id="WP_121681259.1">
    <property type="nucleotide sequence ID" value="NZ_RCVZ01000009.1"/>
</dbReference>
<name>A0A3L7JV80_9BACI</name>
<evidence type="ECO:0000313" key="30">
    <source>
        <dbReference type="Proteomes" id="UP000276770"/>
    </source>
</evidence>
<keyword evidence="18 25" id="KW-1133">Transmembrane helix</keyword>
<keyword evidence="13" id="KW-0762">Sugar transport</keyword>
<evidence type="ECO:0000256" key="10">
    <source>
        <dbReference type="ARBA" id="ARBA00022475"/>
    </source>
</evidence>
<protein>
    <recommendedName>
        <fullName evidence="6">Mannitol-specific phosphotransferase enzyme IIA component</fullName>
        <ecNumber evidence="5">2.7.1.197</ecNumber>
    </recommendedName>
    <alternativeName>
        <fullName evidence="22">EIIA</fullName>
    </alternativeName>
    <alternativeName>
        <fullName evidence="24">EIICB-Mtl</fullName>
    </alternativeName>
    <alternativeName>
        <fullName evidence="21">EIICBA-Mtl</fullName>
    </alternativeName>
    <alternativeName>
        <fullName evidence="23">EIII</fullName>
    </alternativeName>
    <alternativeName>
        <fullName evidence="20">PTS system mannitol-specific EIIA component</fullName>
    </alternativeName>
    <alternativeName>
        <fullName evidence="8">PTS system mannitol-specific EIICB component</fullName>
    </alternativeName>
    <alternativeName>
        <fullName evidence="7">PTS system mannitol-specific EIICBA component</fullName>
    </alternativeName>
</protein>
<evidence type="ECO:0000256" key="21">
    <source>
        <dbReference type="ARBA" id="ARBA00030684"/>
    </source>
</evidence>
<feature type="transmembrane region" description="Helical" evidence="25">
    <location>
        <begin position="77"/>
        <end position="93"/>
    </location>
</feature>
<feature type="domain" description="PTS EIIB type-2" evidence="27">
    <location>
        <begin position="379"/>
        <end position="473"/>
    </location>
</feature>
<dbReference type="GO" id="GO:0022872">
    <property type="term" value="F:protein-N(PI)-phosphohistidine-mannitol phosphotransferase system transmembrane transporter activity"/>
    <property type="evidence" value="ECO:0007669"/>
    <property type="project" value="InterPro"/>
</dbReference>
<keyword evidence="30" id="KW-1185">Reference proteome</keyword>
<evidence type="ECO:0000256" key="20">
    <source>
        <dbReference type="ARBA" id="ARBA00029908"/>
    </source>
</evidence>
<evidence type="ECO:0000256" key="4">
    <source>
        <dbReference type="ARBA" id="ARBA00011738"/>
    </source>
</evidence>
<feature type="transmembrane region" description="Helical" evidence="25">
    <location>
        <begin position="99"/>
        <end position="116"/>
    </location>
</feature>
<dbReference type="PROSITE" id="PS51104">
    <property type="entry name" value="PTS_EIIC_TYPE_2"/>
    <property type="match status" value="1"/>
</dbReference>
<feature type="domain" description="PTS EIIA type-2" evidence="26">
    <location>
        <begin position="496"/>
        <end position="635"/>
    </location>
</feature>
<dbReference type="GO" id="GO:0005886">
    <property type="term" value="C:plasma membrane"/>
    <property type="evidence" value="ECO:0007669"/>
    <property type="project" value="UniProtKB-SubCell"/>
</dbReference>
<evidence type="ECO:0000259" key="26">
    <source>
        <dbReference type="PROSITE" id="PS51094"/>
    </source>
</evidence>
<dbReference type="GO" id="GO:0090563">
    <property type="term" value="F:protein-phosphocysteine-sugar phosphotransferase activity"/>
    <property type="evidence" value="ECO:0007669"/>
    <property type="project" value="TreeGrafter"/>
</dbReference>
<comment type="subunit">
    <text evidence="4">Homodimer.</text>
</comment>
<evidence type="ECO:0000256" key="8">
    <source>
        <dbReference type="ARBA" id="ARBA00021825"/>
    </source>
</evidence>
<dbReference type="InterPro" id="IPR002178">
    <property type="entry name" value="PTS_EIIA_type-2_dom"/>
</dbReference>
<dbReference type="PROSITE" id="PS51094">
    <property type="entry name" value="PTS_EIIA_TYPE_2"/>
    <property type="match status" value="1"/>
</dbReference>
<feature type="transmembrane region" description="Helical" evidence="25">
    <location>
        <begin position="314"/>
        <end position="338"/>
    </location>
</feature>
<reference evidence="29 30" key="1">
    <citation type="submission" date="2018-10" db="EMBL/GenBank/DDBJ databases">
        <title>Falsibacillus sp. genome draft.</title>
        <authorList>
            <person name="Shi S."/>
        </authorList>
    </citation>
    <scope>NUCLEOTIDE SEQUENCE [LARGE SCALE GENOMIC DNA]</scope>
    <source>
        <strain evidence="29 30">GY 10110</strain>
    </source>
</reference>
<comment type="caution">
    <text evidence="29">The sequence shown here is derived from an EMBL/GenBank/DDBJ whole genome shotgun (WGS) entry which is preliminary data.</text>
</comment>
<dbReference type="PANTHER" id="PTHR30181">
    <property type="entry name" value="MANNITOL PERMEASE IIC COMPONENT"/>
    <property type="match status" value="1"/>
</dbReference>
<keyword evidence="9" id="KW-0813">Transport</keyword>
<dbReference type="InterPro" id="IPR036095">
    <property type="entry name" value="PTS_EIIB-like_sf"/>
</dbReference>
<keyword evidence="10" id="KW-1003">Cell membrane</keyword>
<evidence type="ECO:0000256" key="16">
    <source>
        <dbReference type="ARBA" id="ARBA00022692"/>
    </source>
</evidence>
<evidence type="ECO:0000256" key="7">
    <source>
        <dbReference type="ARBA" id="ARBA00015039"/>
    </source>
</evidence>
<comment type="function">
    <text evidence="2">The phosphoenolpyruvate-dependent sugar phosphotransferase system (sugar PTS), a major carbohydrate active transport system, catalyzes the phosphorylation of incoming sugar substrates concomitantly with their translocation across the cell membrane. The enzyme II CmtAB PTS system is involved in D-mannitol transport.</text>
</comment>
<dbReference type="NCBIfam" id="TIGR00851">
    <property type="entry name" value="mtlA"/>
    <property type="match status" value="1"/>
</dbReference>
<evidence type="ECO:0000256" key="6">
    <source>
        <dbReference type="ARBA" id="ARBA00014783"/>
    </source>
</evidence>
<evidence type="ECO:0000256" key="5">
    <source>
        <dbReference type="ARBA" id="ARBA00011909"/>
    </source>
</evidence>
<proteinExistence type="predicted"/>
<evidence type="ECO:0000256" key="11">
    <source>
        <dbReference type="ARBA" id="ARBA00022519"/>
    </source>
</evidence>
<keyword evidence="16 25" id="KW-0812">Transmembrane</keyword>
<evidence type="ECO:0000256" key="19">
    <source>
        <dbReference type="ARBA" id="ARBA00023136"/>
    </source>
</evidence>
<dbReference type="EC" id="2.7.1.197" evidence="5"/>
<evidence type="ECO:0000259" key="28">
    <source>
        <dbReference type="PROSITE" id="PS51104"/>
    </source>
</evidence>
<organism evidence="29 30">
    <name type="scientific">Falsibacillus albus</name>
    <dbReference type="NCBI Taxonomy" id="2478915"/>
    <lineage>
        <taxon>Bacteria</taxon>
        <taxon>Bacillati</taxon>
        <taxon>Bacillota</taxon>
        <taxon>Bacilli</taxon>
        <taxon>Bacillales</taxon>
        <taxon>Bacillaceae</taxon>
        <taxon>Falsibacillus</taxon>
    </lineage>
</organism>
<comment type="subcellular location">
    <subcellularLocation>
        <location evidence="3">Cell inner membrane</location>
        <topology evidence="3">Multi-pass membrane protein</topology>
    </subcellularLocation>
</comment>
<feature type="domain" description="PTS EIIC type-2" evidence="28">
    <location>
        <begin position="13"/>
        <end position="351"/>
    </location>
</feature>
<dbReference type="NCBIfam" id="NF011663">
    <property type="entry name" value="PRK15083.1"/>
    <property type="match status" value="1"/>
</dbReference>
<dbReference type="InterPro" id="IPR013011">
    <property type="entry name" value="PTS_EIIB_2"/>
</dbReference>
<evidence type="ECO:0000256" key="2">
    <source>
        <dbReference type="ARBA" id="ARBA00002434"/>
    </source>
</evidence>
<dbReference type="OrthoDB" id="9814222at2"/>
<evidence type="ECO:0000256" key="1">
    <source>
        <dbReference type="ARBA" id="ARBA00001655"/>
    </source>
</evidence>
<dbReference type="Proteomes" id="UP000276770">
    <property type="component" value="Unassembled WGS sequence"/>
</dbReference>
<dbReference type="GO" id="GO:0009401">
    <property type="term" value="P:phosphoenolpyruvate-dependent sugar phosphotransferase system"/>
    <property type="evidence" value="ECO:0007669"/>
    <property type="project" value="UniProtKB-KW"/>
</dbReference>
<feature type="transmembrane region" description="Helical" evidence="25">
    <location>
        <begin position="162"/>
        <end position="183"/>
    </location>
</feature>
<dbReference type="SUPFAM" id="SSF52794">
    <property type="entry name" value="PTS system IIB component-like"/>
    <property type="match status" value="1"/>
</dbReference>
<evidence type="ECO:0000256" key="17">
    <source>
        <dbReference type="ARBA" id="ARBA00022777"/>
    </source>
</evidence>
<feature type="transmembrane region" description="Helical" evidence="25">
    <location>
        <begin position="271"/>
        <end position="294"/>
    </location>
</feature>
<evidence type="ECO:0000256" key="24">
    <source>
        <dbReference type="ARBA" id="ARBA00033349"/>
    </source>
</evidence>
<dbReference type="EMBL" id="RCVZ01000009">
    <property type="protein sequence ID" value="RLQ94646.1"/>
    <property type="molecule type" value="Genomic_DNA"/>
</dbReference>
<evidence type="ECO:0000313" key="29">
    <source>
        <dbReference type="EMBL" id="RLQ94646.1"/>
    </source>
</evidence>
<dbReference type="CDD" id="cd05567">
    <property type="entry name" value="PTS_IIB_mannitol"/>
    <property type="match status" value="1"/>
</dbReference>
<feature type="transmembrane region" description="Helical" evidence="25">
    <location>
        <begin position="21"/>
        <end position="43"/>
    </location>
</feature>
<keyword evidence="19 25" id="KW-0472">Membrane</keyword>
<evidence type="ECO:0000259" key="27">
    <source>
        <dbReference type="PROSITE" id="PS51099"/>
    </source>
</evidence>
<evidence type="ECO:0000256" key="3">
    <source>
        <dbReference type="ARBA" id="ARBA00004429"/>
    </source>
</evidence>
<accession>A0A3L7JV80</accession>
<dbReference type="Gene3D" id="3.40.930.10">
    <property type="entry name" value="Mannitol-specific EII, Chain A"/>
    <property type="match status" value="1"/>
</dbReference>
<evidence type="ECO:0000256" key="9">
    <source>
        <dbReference type="ARBA" id="ARBA00022448"/>
    </source>
</evidence>
<dbReference type="FunFam" id="3.40.50.2300:FF:000047">
    <property type="entry name" value="PTS system mannitol-specific transporter subunit IICBA"/>
    <property type="match status" value="1"/>
</dbReference>
<evidence type="ECO:0000256" key="14">
    <source>
        <dbReference type="ARBA" id="ARBA00022679"/>
    </source>
</evidence>
<evidence type="ECO:0000256" key="18">
    <source>
        <dbReference type="ARBA" id="ARBA00022989"/>
    </source>
</evidence>
<gene>
    <name evidence="29" type="ORF">D9X91_14025</name>
</gene>
<dbReference type="InterPro" id="IPR029503">
    <property type="entry name" value="PTS_EIIB_mannitol"/>
</dbReference>
<evidence type="ECO:0000256" key="25">
    <source>
        <dbReference type="SAM" id="Phobius"/>
    </source>
</evidence>
<dbReference type="Pfam" id="PF00359">
    <property type="entry name" value="PTS_EIIA_2"/>
    <property type="match status" value="1"/>
</dbReference>
<evidence type="ECO:0000256" key="12">
    <source>
        <dbReference type="ARBA" id="ARBA00022553"/>
    </source>
</evidence>
<dbReference type="Pfam" id="PF02378">
    <property type="entry name" value="PTS_EIIC"/>
    <property type="match status" value="1"/>
</dbReference>
<dbReference type="AlphaFoldDB" id="A0A3L7JV80"/>
<dbReference type="Gene3D" id="3.40.50.2300">
    <property type="match status" value="1"/>
</dbReference>
<dbReference type="InterPro" id="IPR004718">
    <property type="entry name" value="PTS_IIC_mtl"/>
</dbReference>
<keyword evidence="15" id="KW-0598">Phosphotransferase system</keyword>
<dbReference type="InterPro" id="IPR003352">
    <property type="entry name" value="PTS_EIIC"/>
</dbReference>
<evidence type="ECO:0000256" key="22">
    <source>
        <dbReference type="ARBA" id="ARBA00030956"/>
    </source>
</evidence>
<comment type="catalytic activity">
    <reaction evidence="1">
        <text>D-mannitol(out) + N(pros)-phospho-L-histidyl-[protein] = D-mannitol 1-phosphate(in) + L-histidyl-[protein]</text>
        <dbReference type="Rhea" id="RHEA:33363"/>
        <dbReference type="Rhea" id="RHEA-COMP:9745"/>
        <dbReference type="Rhea" id="RHEA-COMP:9746"/>
        <dbReference type="ChEBI" id="CHEBI:16899"/>
        <dbReference type="ChEBI" id="CHEBI:29979"/>
        <dbReference type="ChEBI" id="CHEBI:61381"/>
        <dbReference type="ChEBI" id="CHEBI:64837"/>
        <dbReference type="EC" id="2.7.1.197"/>
    </reaction>
</comment>